<dbReference type="Pfam" id="PF14392">
    <property type="entry name" value="zf-CCHC_4"/>
    <property type="match status" value="1"/>
</dbReference>
<evidence type="ECO:0000259" key="1">
    <source>
        <dbReference type="Pfam" id="PF14392"/>
    </source>
</evidence>
<proteinExistence type="predicted"/>
<dbReference type="EMBL" id="VAHF01000003">
    <property type="protein sequence ID" value="TXG65614.1"/>
    <property type="molecule type" value="Genomic_DNA"/>
</dbReference>
<evidence type="ECO:0000313" key="2">
    <source>
        <dbReference type="EMBL" id="TXG65614.1"/>
    </source>
</evidence>
<feature type="domain" description="Zinc knuckle CX2CX4HX4C" evidence="1">
    <location>
        <begin position="27"/>
        <end position="71"/>
    </location>
</feature>
<sequence length="142" mass="16165">MLERVEDIDLGYSRDCLDKFLRVRVNIDISKPLRRALNVGVEDSDQMATISVCYDRLPDLCFHCGVLSHPLREWPLRKSIEDVGRPLKYGAWIRAGTTLVLRVLGYELEMDSDDGRLAAMMKIDGGGDVLKMGVCWSFDVWD</sequence>
<dbReference type="AlphaFoldDB" id="A0A5C7I8Y8"/>
<protein>
    <recommendedName>
        <fullName evidence="1">Zinc knuckle CX2CX4HX4C domain-containing protein</fullName>
    </recommendedName>
</protein>
<dbReference type="Proteomes" id="UP000323000">
    <property type="component" value="Chromosome 3"/>
</dbReference>
<dbReference type="InterPro" id="IPR025836">
    <property type="entry name" value="Zn_knuckle_CX2CX4HX4C"/>
</dbReference>
<dbReference type="OrthoDB" id="1701721at2759"/>
<accession>A0A5C7I8Y8</accession>
<organism evidence="2 3">
    <name type="scientific">Acer yangbiense</name>
    <dbReference type="NCBI Taxonomy" id="1000413"/>
    <lineage>
        <taxon>Eukaryota</taxon>
        <taxon>Viridiplantae</taxon>
        <taxon>Streptophyta</taxon>
        <taxon>Embryophyta</taxon>
        <taxon>Tracheophyta</taxon>
        <taxon>Spermatophyta</taxon>
        <taxon>Magnoliopsida</taxon>
        <taxon>eudicotyledons</taxon>
        <taxon>Gunneridae</taxon>
        <taxon>Pentapetalae</taxon>
        <taxon>rosids</taxon>
        <taxon>malvids</taxon>
        <taxon>Sapindales</taxon>
        <taxon>Sapindaceae</taxon>
        <taxon>Hippocastanoideae</taxon>
        <taxon>Acereae</taxon>
        <taxon>Acer</taxon>
    </lineage>
</organism>
<comment type="caution">
    <text evidence="2">The sequence shown here is derived from an EMBL/GenBank/DDBJ whole genome shotgun (WGS) entry which is preliminary data.</text>
</comment>
<reference evidence="3" key="1">
    <citation type="journal article" date="2019" name="Gigascience">
        <title>De novo genome assembly of the endangered Acer yangbiense, a plant species with extremely small populations endemic to Yunnan Province, China.</title>
        <authorList>
            <person name="Yang J."/>
            <person name="Wariss H.M."/>
            <person name="Tao L."/>
            <person name="Zhang R."/>
            <person name="Yun Q."/>
            <person name="Hollingsworth P."/>
            <person name="Dao Z."/>
            <person name="Luo G."/>
            <person name="Guo H."/>
            <person name="Ma Y."/>
            <person name="Sun W."/>
        </authorList>
    </citation>
    <scope>NUCLEOTIDE SEQUENCE [LARGE SCALE GENOMIC DNA]</scope>
    <source>
        <strain evidence="3">cv. Malutang</strain>
    </source>
</reference>
<name>A0A5C7I8Y8_9ROSI</name>
<keyword evidence="3" id="KW-1185">Reference proteome</keyword>
<evidence type="ECO:0000313" key="3">
    <source>
        <dbReference type="Proteomes" id="UP000323000"/>
    </source>
</evidence>
<gene>
    <name evidence="2" type="ORF">EZV62_006889</name>
</gene>